<keyword evidence="5 10" id="KW-0418">Kinase</keyword>
<accession>A0ABW1F8V4</accession>
<evidence type="ECO:0000256" key="7">
    <source>
        <dbReference type="PROSITE-ProRule" id="PRU10141"/>
    </source>
</evidence>
<keyword evidence="11" id="KW-1185">Reference proteome</keyword>
<keyword evidence="4 7" id="KW-0547">Nucleotide-binding</keyword>
<dbReference type="GO" id="GO:0004674">
    <property type="term" value="F:protein serine/threonine kinase activity"/>
    <property type="evidence" value="ECO:0007669"/>
    <property type="project" value="UniProtKB-EC"/>
</dbReference>
<keyword evidence="2" id="KW-0723">Serine/threonine-protein kinase</keyword>
<keyword evidence="8" id="KW-0472">Membrane</keyword>
<sequence length="414" mass="43257">MNSLRGGALGAQEGAGRVVGGRYRLVGEVGSGGFGRVWRAYDESLDVEVAVKEMWLPHQAAAVSGAEHRERVLRAAREARNAAKLRDHPHIVAVHDVAVEDGTPWIVMSLVEGQSLAELLRTDRPLPAPRTADVAAALLKALKAAHAAGIVHRDLKPANVMLTDDGQVLLTDFGIAVHETDTRLTTTGGVIGSVEYMAPERLQGDRDQAAGDLFSLGATLYEAVEGISPFRRETPAATIAAIALHEPPPMRHAGPVLASLITALLAKNPADRPTIDSTLAVLRAGAPTITAAGPVAPHSHGPSPILAAPTDTAAPVSGAARAGRLITGSCFLVMGLGIVGFCCSMLIRNGGHPVVISISPGAAALAALLLGLAAMFYRWTGSGKPPFRTVGRAFLPVFLPLTLTWEVWNAMLLA</sequence>
<feature type="transmembrane region" description="Helical" evidence="8">
    <location>
        <begin position="389"/>
        <end position="408"/>
    </location>
</feature>
<dbReference type="EMBL" id="JBHSOD010000079">
    <property type="protein sequence ID" value="MFC5890360.1"/>
    <property type="molecule type" value="Genomic_DNA"/>
</dbReference>
<dbReference type="InterPro" id="IPR011009">
    <property type="entry name" value="Kinase-like_dom_sf"/>
</dbReference>
<dbReference type="PANTHER" id="PTHR43289">
    <property type="entry name" value="MITOGEN-ACTIVATED PROTEIN KINASE KINASE KINASE 20-RELATED"/>
    <property type="match status" value="1"/>
</dbReference>
<dbReference type="InterPro" id="IPR008271">
    <property type="entry name" value="Ser/Thr_kinase_AS"/>
</dbReference>
<feature type="transmembrane region" description="Helical" evidence="8">
    <location>
        <begin position="353"/>
        <end position="377"/>
    </location>
</feature>
<dbReference type="PANTHER" id="PTHR43289:SF6">
    <property type="entry name" value="SERINE_THREONINE-PROTEIN KINASE NEKL-3"/>
    <property type="match status" value="1"/>
</dbReference>
<evidence type="ECO:0000256" key="8">
    <source>
        <dbReference type="SAM" id="Phobius"/>
    </source>
</evidence>
<evidence type="ECO:0000256" key="6">
    <source>
        <dbReference type="ARBA" id="ARBA00022840"/>
    </source>
</evidence>
<dbReference type="PROSITE" id="PS00108">
    <property type="entry name" value="PROTEIN_KINASE_ST"/>
    <property type="match status" value="1"/>
</dbReference>
<dbReference type="SMART" id="SM00220">
    <property type="entry name" value="S_TKc"/>
    <property type="match status" value="1"/>
</dbReference>
<dbReference type="Proteomes" id="UP001596067">
    <property type="component" value="Unassembled WGS sequence"/>
</dbReference>
<evidence type="ECO:0000256" key="5">
    <source>
        <dbReference type="ARBA" id="ARBA00022777"/>
    </source>
</evidence>
<reference evidence="11" key="1">
    <citation type="journal article" date="2019" name="Int. J. Syst. Evol. Microbiol.">
        <title>The Global Catalogue of Microorganisms (GCM) 10K type strain sequencing project: providing services to taxonomists for standard genome sequencing and annotation.</title>
        <authorList>
            <consortium name="The Broad Institute Genomics Platform"/>
            <consortium name="The Broad Institute Genome Sequencing Center for Infectious Disease"/>
            <person name="Wu L."/>
            <person name="Ma J."/>
        </authorList>
    </citation>
    <scope>NUCLEOTIDE SEQUENCE [LARGE SCALE GENOMIC DNA]</scope>
    <source>
        <strain evidence="11">CGMCC 4.1469</strain>
    </source>
</reference>
<dbReference type="PROSITE" id="PS00107">
    <property type="entry name" value="PROTEIN_KINASE_ATP"/>
    <property type="match status" value="1"/>
</dbReference>
<evidence type="ECO:0000259" key="9">
    <source>
        <dbReference type="PROSITE" id="PS50011"/>
    </source>
</evidence>
<dbReference type="CDD" id="cd14014">
    <property type="entry name" value="STKc_PknB_like"/>
    <property type="match status" value="1"/>
</dbReference>
<keyword evidence="3 10" id="KW-0808">Transferase</keyword>
<feature type="binding site" evidence="7">
    <location>
        <position position="52"/>
    </location>
    <ligand>
        <name>ATP</name>
        <dbReference type="ChEBI" id="CHEBI:30616"/>
    </ligand>
</feature>
<keyword evidence="8" id="KW-1133">Transmembrane helix</keyword>
<dbReference type="PROSITE" id="PS50011">
    <property type="entry name" value="PROTEIN_KINASE_DOM"/>
    <property type="match status" value="1"/>
</dbReference>
<keyword evidence="6 7" id="KW-0067">ATP-binding</keyword>
<dbReference type="RefSeq" id="WP_380237541.1">
    <property type="nucleotide sequence ID" value="NZ_JBHSOD010000079.1"/>
</dbReference>
<evidence type="ECO:0000313" key="10">
    <source>
        <dbReference type="EMBL" id="MFC5890360.1"/>
    </source>
</evidence>
<dbReference type="SUPFAM" id="SSF56112">
    <property type="entry name" value="Protein kinase-like (PK-like)"/>
    <property type="match status" value="1"/>
</dbReference>
<evidence type="ECO:0000256" key="3">
    <source>
        <dbReference type="ARBA" id="ARBA00022679"/>
    </source>
</evidence>
<organism evidence="10 11">
    <name type="scientific">Kitasatospora aburaviensis</name>
    <dbReference type="NCBI Taxonomy" id="67265"/>
    <lineage>
        <taxon>Bacteria</taxon>
        <taxon>Bacillati</taxon>
        <taxon>Actinomycetota</taxon>
        <taxon>Actinomycetes</taxon>
        <taxon>Kitasatosporales</taxon>
        <taxon>Streptomycetaceae</taxon>
        <taxon>Kitasatospora</taxon>
    </lineage>
</organism>
<keyword evidence="8" id="KW-0812">Transmembrane</keyword>
<evidence type="ECO:0000256" key="1">
    <source>
        <dbReference type="ARBA" id="ARBA00012513"/>
    </source>
</evidence>
<proteinExistence type="predicted"/>
<dbReference type="InterPro" id="IPR000719">
    <property type="entry name" value="Prot_kinase_dom"/>
</dbReference>
<comment type="caution">
    <text evidence="10">The sequence shown here is derived from an EMBL/GenBank/DDBJ whole genome shotgun (WGS) entry which is preliminary data.</text>
</comment>
<evidence type="ECO:0000256" key="4">
    <source>
        <dbReference type="ARBA" id="ARBA00022741"/>
    </source>
</evidence>
<name>A0ABW1F8V4_9ACTN</name>
<feature type="domain" description="Protein kinase" evidence="9">
    <location>
        <begin position="23"/>
        <end position="289"/>
    </location>
</feature>
<dbReference type="Pfam" id="PF00069">
    <property type="entry name" value="Pkinase"/>
    <property type="match status" value="1"/>
</dbReference>
<feature type="transmembrane region" description="Helical" evidence="8">
    <location>
        <begin position="325"/>
        <end position="347"/>
    </location>
</feature>
<dbReference type="Gene3D" id="1.10.510.10">
    <property type="entry name" value="Transferase(Phosphotransferase) domain 1"/>
    <property type="match status" value="1"/>
</dbReference>
<dbReference type="EC" id="2.7.11.1" evidence="1"/>
<protein>
    <recommendedName>
        <fullName evidence="1">non-specific serine/threonine protein kinase</fullName>
        <ecNumber evidence="1">2.7.11.1</ecNumber>
    </recommendedName>
</protein>
<evidence type="ECO:0000313" key="11">
    <source>
        <dbReference type="Proteomes" id="UP001596067"/>
    </source>
</evidence>
<dbReference type="Gene3D" id="3.30.200.20">
    <property type="entry name" value="Phosphorylase Kinase, domain 1"/>
    <property type="match status" value="1"/>
</dbReference>
<dbReference type="InterPro" id="IPR017441">
    <property type="entry name" value="Protein_kinase_ATP_BS"/>
</dbReference>
<evidence type="ECO:0000256" key="2">
    <source>
        <dbReference type="ARBA" id="ARBA00022527"/>
    </source>
</evidence>
<gene>
    <name evidence="10" type="ORF">ACFP0N_35940</name>
</gene>